<accession>A0AB35J0X5</accession>
<organism evidence="2 3">
    <name type="scientific">Mediterraneibacter gnavus</name>
    <name type="common">Ruminococcus gnavus</name>
    <dbReference type="NCBI Taxonomy" id="33038"/>
    <lineage>
        <taxon>Bacteria</taxon>
        <taxon>Bacillati</taxon>
        <taxon>Bacillota</taxon>
        <taxon>Clostridia</taxon>
        <taxon>Lachnospirales</taxon>
        <taxon>Lachnospiraceae</taxon>
        <taxon>Mediterraneibacter</taxon>
    </lineage>
</organism>
<proteinExistence type="predicted"/>
<dbReference type="Gene3D" id="1.10.260.40">
    <property type="entry name" value="lambda repressor-like DNA-binding domains"/>
    <property type="match status" value="1"/>
</dbReference>
<dbReference type="PANTHER" id="PTHR37301:SF1">
    <property type="entry name" value="DNA-BINDING PROTEIN"/>
    <property type="match status" value="1"/>
</dbReference>
<dbReference type="GO" id="GO:0003677">
    <property type="term" value="F:DNA binding"/>
    <property type="evidence" value="ECO:0007669"/>
    <property type="project" value="InterPro"/>
</dbReference>
<evidence type="ECO:0000259" key="1">
    <source>
        <dbReference type="Pfam" id="PF13443"/>
    </source>
</evidence>
<dbReference type="AlphaFoldDB" id="A0AB35J0X5"/>
<dbReference type="RefSeq" id="WP_272107127.1">
    <property type="nucleotide sequence ID" value="NZ_JAQMLR010000004.1"/>
</dbReference>
<feature type="domain" description="HTH cro/C1-type" evidence="1">
    <location>
        <begin position="7"/>
        <end position="65"/>
    </location>
</feature>
<evidence type="ECO:0000313" key="3">
    <source>
        <dbReference type="Proteomes" id="UP001211731"/>
    </source>
</evidence>
<gene>
    <name evidence="2" type="ORF">PNU63_06250</name>
</gene>
<dbReference type="Pfam" id="PF13443">
    <property type="entry name" value="HTH_26"/>
    <property type="match status" value="1"/>
</dbReference>
<evidence type="ECO:0000313" key="2">
    <source>
        <dbReference type="EMBL" id="MDB8738379.1"/>
    </source>
</evidence>
<dbReference type="PANTHER" id="PTHR37301">
    <property type="entry name" value="DNA-BINDING PROTEIN-RELATED"/>
    <property type="match status" value="1"/>
</dbReference>
<name>A0AB35J0X5_MEDGN</name>
<dbReference type="SUPFAM" id="SSF47413">
    <property type="entry name" value="lambda repressor-like DNA-binding domains"/>
    <property type="match status" value="1"/>
</dbReference>
<sequence>MVVSYDKLWKMLIDKKMKKVDLMRTAKISSNALAHLSKDESVSVEVIGKICLALECTPNDIMEFSNNVTEESTSK</sequence>
<dbReference type="InterPro" id="IPR001387">
    <property type="entry name" value="Cro/C1-type_HTH"/>
</dbReference>
<dbReference type="Proteomes" id="UP001211731">
    <property type="component" value="Unassembled WGS sequence"/>
</dbReference>
<dbReference type="InterPro" id="IPR010982">
    <property type="entry name" value="Lambda_DNA-bd_dom_sf"/>
</dbReference>
<reference evidence="2" key="1">
    <citation type="submission" date="2023-01" db="EMBL/GenBank/DDBJ databases">
        <title>Human gut microbiome strain richness.</title>
        <authorList>
            <person name="Chen-Liaw A."/>
        </authorList>
    </citation>
    <scope>NUCLEOTIDE SEQUENCE</scope>
    <source>
        <strain evidence="2">1001217st1_A9_1001217B_191108</strain>
    </source>
</reference>
<dbReference type="EMBL" id="JAQMLR010000004">
    <property type="protein sequence ID" value="MDB8738379.1"/>
    <property type="molecule type" value="Genomic_DNA"/>
</dbReference>
<protein>
    <submittedName>
        <fullName evidence="2">Helix-turn-helix transcriptional regulator</fullName>
    </submittedName>
</protein>
<comment type="caution">
    <text evidence="2">The sequence shown here is derived from an EMBL/GenBank/DDBJ whole genome shotgun (WGS) entry which is preliminary data.</text>
</comment>